<organism evidence="1 2">
    <name type="scientific">candidate division WOR-1 bacterium DG_54_3</name>
    <dbReference type="NCBI Taxonomy" id="1703775"/>
    <lineage>
        <taxon>Bacteria</taxon>
        <taxon>Bacillati</taxon>
        <taxon>Saganbacteria</taxon>
    </lineage>
</organism>
<dbReference type="AlphaFoldDB" id="A0A0S7XS00"/>
<evidence type="ECO:0000313" key="2">
    <source>
        <dbReference type="Proteomes" id="UP000051861"/>
    </source>
</evidence>
<accession>A0A0S7XS00</accession>
<name>A0A0S7XS00_UNCSA</name>
<comment type="caution">
    <text evidence="1">The sequence shown here is derived from an EMBL/GenBank/DDBJ whole genome shotgun (WGS) entry which is preliminary data.</text>
</comment>
<evidence type="ECO:0000313" key="1">
    <source>
        <dbReference type="EMBL" id="KPJ65226.1"/>
    </source>
</evidence>
<protein>
    <submittedName>
        <fullName evidence="1">Uncharacterized protein</fullName>
    </submittedName>
</protein>
<gene>
    <name evidence="1" type="ORF">AMJ44_10665</name>
</gene>
<reference evidence="1 2" key="1">
    <citation type="journal article" date="2015" name="Microbiome">
        <title>Genomic resolution of linkages in carbon, nitrogen, and sulfur cycling among widespread estuary sediment bacteria.</title>
        <authorList>
            <person name="Baker B.J."/>
            <person name="Lazar C.S."/>
            <person name="Teske A.P."/>
            <person name="Dick G.J."/>
        </authorList>
    </citation>
    <scope>NUCLEOTIDE SEQUENCE [LARGE SCALE GENOMIC DNA]</scope>
    <source>
        <strain evidence="1">DG_54_3</strain>
    </source>
</reference>
<dbReference type="Proteomes" id="UP000051861">
    <property type="component" value="Unassembled WGS sequence"/>
</dbReference>
<dbReference type="EMBL" id="LIZX01000128">
    <property type="protein sequence ID" value="KPJ65226.1"/>
    <property type="molecule type" value="Genomic_DNA"/>
</dbReference>
<sequence length="115" mass="13955">MKGLMLNCRNLEKEGCHPKVIEYKKRIDKDKKDNPEHYEYDWFVNEFVRDLDAICRQCESHFFWIEEKECPICNSCQFNEIKGFQYYQDDIKIREDSFVACLKCGTLSRLIKWLI</sequence>
<proteinExistence type="predicted"/>